<dbReference type="CTD" id="9948853"/>
<reference evidence="1" key="1">
    <citation type="submission" date="2012-04" db="EMBL/GenBank/DDBJ databases">
        <title>The Genome Sequence of Loa loa.</title>
        <authorList>
            <consortium name="The Broad Institute Genome Sequencing Platform"/>
            <consortium name="Broad Institute Genome Sequencing Center for Infectious Disease"/>
            <person name="Nutman T.B."/>
            <person name="Fink D.L."/>
            <person name="Russ C."/>
            <person name="Young S."/>
            <person name="Zeng Q."/>
            <person name="Gargeya S."/>
            <person name="Alvarado L."/>
            <person name="Berlin A."/>
            <person name="Chapman S.B."/>
            <person name="Chen Z."/>
            <person name="Freedman E."/>
            <person name="Gellesch M."/>
            <person name="Goldberg J."/>
            <person name="Griggs A."/>
            <person name="Gujja S."/>
            <person name="Heilman E.R."/>
            <person name="Heiman D."/>
            <person name="Howarth C."/>
            <person name="Mehta T."/>
            <person name="Neiman D."/>
            <person name="Pearson M."/>
            <person name="Roberts A."/>
            <person name="Saif S."/>
            <person name="Shea T."/>
            <person name="Shenoy N."/>
            <person name="Sisk P."/>
            <person name="Stolte C."/>
            <person name="Sykes S."/>
            <person name="White J."/>
            <person name="Yandava C."/>
            <person name="Haas B."/>
            <person name="Henn M.R."/>
            <person name="Nusbaum C."/>
            <person name="Birren B."/>
        </authorList>
    </citation>
    <scope>NUCLEOTIDE SEQUENCE [LARGE SCALE GENOMIC DNA]</scope>
</reference>
<dbReference type="EMBL" id="JH712139">
    <property type="protein sequence ID" value="EFO17102.1"/>
    <property type="molecule type" value="Genomic_DNA"/>
</dbReference>
<dbReference type="GeneID" id="9948853"/>
<dbReference type="InParanoid" id="A0A1S0TNL6"/>
<protein>
    <submittedName>
        <fullName evidence="1">Uncharacterized protein</fullName>
    </submittedName>
</protein>
<dbReference type="RefSeq" id="XP_003146969.1">
    <property type="nucleotide sequence ID" value="XM_003146921.1"/>
</dbReference>
<proteinExistence type="predicted"/>
<evidence type="ECO:0000313" key="1">
    <source>
        <dbReference type="EMBL" id="EFO17102.1"/>
    </source>
</evidence>
<accession>A0A1S0TNL6</accession>
<organism evidence="1">
    <name type="scientific">Loa loa</name>
    <name type="common">Eye worm</name>
    <name type="synonym">Filaria loa</name>
    <dbReference type="NCBI Taxonomy" id="7209"/>
    <lineage>
        <taxon>Eukaryota</taxon>
        <taxon>Metazoa</taxon>
        <taxon>Ecdysozoa</taxon>
        <taxon>Nematoda</taxon>
        <taxon>Chromadorea</taxon>
        <taxon>Rhabditida</taxon>
        <taxon>Spirurina</taxon>
        <taxon>Spiruromorpha</taxon>
        <taxon>Filarioidea</taxon>
        <taxon>Onchocercidae</taxon>
        <taxon>Loa</taxon>
    </lineage>
</organism>
<name>A0A1S0TNL6_LOALO</name>
<gene>
    <name evidence="1" type="ORF">LOAG_11400</name>
</gene>
<dbReference type="KEGG" id="loa:LOAG_11400"/>
<dbReference type="AlphaFoldDB" id="A0A1S0TNL6"/>
<sequence>MCTSLYRITYCSIGIGIQNVLFSRNYYWTIRQLEQIRSSQELMAGGTVKRLQDSEIAYCGHEWRTANAPLFTSFCTFFGFVPSILSKKEQVLYQLIFTGNLEERTDSLMRTLQQTYSSANNFNMNVE</sequence>